<evidence type="ECO:0000256" key="3">
    <source>
        <dbReference type="ARBA" id="ARBA00022475"/>
    </source>
</evidence>
<dbReference type="Gene3D" id="1.20.1250.20">
    <property type="entry name" value="MFS general substrate transporter like domains"/>
    <property type="match status" value="1"/>
</dbReference>
<feature type="transmembrane region" description="Helical" evidence="8">
    <location>
        <begin position="260"/>
        <end position="282"/>
    </location>
</feature>
<dbReference type="CDD" id="cd17346">
    <property type="entry name" value="MFS_DtpA_like"/>
    <property type="match status" value="1"/>
</dbReference>
<organism evidence="10 11">
    <name type="scientific">Kushneria marisflavi</name>
    <dbReference type="NCBI Taxonomy" id="157779"/>
    <lineage>
        <taxon>Bacteria</taxon>
        <taxon>Pseudomonadati</taxon>
        <taxon>Pseudomonadota</taxon>
        <taxon>Gammaproteobacteria</taxon>
        <taxon>Oceanospirillales</taxon>
        <taxon>Halomonadaceae</taxon>
        <taxon>Kushneria</taxon>
    </lineage>
</organism>
<feature type="transmembrane region" description="Helical" evidence="8">
    <location>
        <begin position="406"/>
        <end position="430"/>
    </location>
</feature>
<dbReference type="PANTHER" id="PTHR23517:SF15">
    <property type="entry name" value="PROTON-DEPENDENT OLIGOPEPTIDE FAMILY TRANSPORT PROTEIN"/>
    <property type="match status" value="1"/>
</dbReference>
<keyword evidence="7 8" id="KW-0472">Membrane</keyword>
<feature type="transmembrane region" description="Helical" evidence="8">
    <location>
        <begin position="92"/>
        <end position="113"/>
    </location>
</feature>
<dbReference type="NCBIfam" id="TIGR00924">
    <property type="entry name" value="yjdL_sub1_fam"/>
    <property type="match status" value="1"/>
</dbReference>
<dbReference type="Pfam" id="PF00854">
    <property type="entry name" value="PTR2"/>
    <property type="match status" value="1"/>
</dbReference>
<sequence length="516" mass="55844">MDTVMATSSERGFFSHPRPLGPLFFTEMWERFSFYGIRPLLVLYMAATLADGGLGIPRDTAAAIVGIFGGMIYLSTLPGGWLADNWLGQRRAVWYGSVLIALGHLSIALSALWGAPMFYIGLILLVLGSGIFKTCISVMVGTLYEEGDARRDGGFSIFYMGINLGAVIAPLITGLAMESGGWHWGFGAGGLGMLIALIIFRLTAIPTMKRFDREHGRESNWDAPVNQRRHVGIGVAACLLLVALITALGLTGVITFNPVAIATTMSYVVGLCVLGWFIYLMFFSGLNRHEQARVIVCLILFMAAALFWASFEQQPTSYNLFASDYTDRQVLGFDIPVLWFQSLNPLFIIVLAPLFGWLWPAMARRGFEPSSAAKFSAGLVFAAAGFGLMMMAAWQVVDGADQVSSLWIVSSLLLLTLGELCLSPVGLSTMTELAPMSMRGQIMGIWFAATALGNLVAGLIGGHVSPEHVTQLPELFGRCALALLIGAVILMILIKPIRRLLAHSRTAEPGISETSQ</sequence>
<feature type="transmembrane region" description="Helical" evidence="8">
    <location>
        <begin position="475"/>
        <end position="494"/>
    </location>
</feature>
<keyword evidence="5" id="KW-0653">Protein transport</keyword>
<feature type="transmembrane region" description="Helical" evidence="8">
    <location>
        <begin position="62"/>
        <end position="83"/>
    </location>
</feature>
<dbReference type="PROSITE" id="PS01022">
    <property type="entry name" value="PTR2_1"/>
    <property type="match status" value="1"/>
</dbReference>
<keyword evidence="4 8" id="KW-0812">Transmembrane</keyword>
<keyword evidence="11" id="KW-1185">Reference proteome</keyword>
<feature type="transmembrane region" description="Helical" evidence="8">
    <location>
        <begin position="119"/>
        <end position="144"/>
    </location>
</feature>
<keyword evidence="5" id="KW-0571">Peptide transport</keyword>
<evidence type="ECO:0000313" key="11">
    <source>
        <dbReference type="Proteomes" id="UP000194457"/>
    </source>
</evidence>
<evidence type="ECO:0000256" key="1">
    <source>
        <dbReference type="ARBA" id="ARBA00004651"/>
    </source>
</evidence>
<accession>A0A240USY1</accession>
<dbReference type="GO" id="GO:0006857">
    <property type="term" value="P:oligopeptide transport"/>
    <property type="evidence" value="ECO:0007669"/>
    <property type="project" value="InterPro"/>
</dbReference>
<dbReference type="GO" id="GO:1904680">
    <property type="term" value="F:peptide transmembrane transporter activity"/>
    <property type="evidence" value="ECO:0007669"/>
    <property type="project" value="InterPro"/>
</dbReference>
<keyword evidence="3" id="KW-1003">Cell membrane</keyword>
<dbReference type="KEGG" id="kma:B9H00_06315"/>
<protein>
    <submittedName>
        <fullName evidence="10">MFS transporter</fullName>
    </submittedName>
</protein>
<evidence type="ECO:0000259" key="9">
    <source>
        <dbReference type="PROSITE" id="PS50850"/>
    </source>
</evidence>
<dbReference type="InterPro" id="IPR018456">
    <property type="entry name" value="PTR2_symporter_CS"/>
</dbReference>
<dbReference type="EMBL" id="CP021358">
    <property type="protein sequence ID" value="ART64617.1"/>
    <property type="molecule type" value="Genomic_DNA"/>
</dbReference>
<feature type="transmembrane region" description="Helical" evidence="8">
    <location>
        <begin position="442"/>
        <end position="463"/>
    </location>
</feature>
<evidence type="ECO:0000256" key="5">
    <source>
        <dbReference type="ARBA" id="ARBA00022856"/>
    </source>
</evidence>
<dbReference type="SUPFAM" id="SSF103473">
    <property type="entry name" value="MFS general substrate transporter"/>
    <property type="match status" value="2"/>
</dbReference>
<feature type="transmembrane region" description="Helical" evidence="8">
    <location>
        <begin position="294"/>
        <end position="311"/>
    </location>
</feature>
<dbReference type="AlphaFoldDB" id="A0A240USY1"/>
<keyword evidence="2" id="KW-0813">Transport</keyword>
<dbReference type="InterPro" id="IPR000109">
    <property type="entry name" value="POT_fam"/>
</dbReference>
<feature type="transmembrane region" description="Helical" evidence="8">
    <location>
        <begin position="32"/>
        <end position="50"/>
    </location>
</feature>
<comment type="subcellular location">
    <subcellularLocation>
        <location evidence="1">Cell membrane</location>
        <topology evidence="1">Multi-pass membrane protein</topology>
    </subcellularLocation>
</comment>
<evidence type="ECO:0000256" key="6">
    <source>
        <dbReference type="ARBA" id="ARBA00022989"/>
    </source>
</evidence>
<evidence type="ECO:0000256" key="8">
    <source>
        <dbReference type="SAM" id="Phobius"/>
    </source>
</evidence>
<dbReference type="GO" id="GO:0005886">
    <property type="term" value="C:plasma membrane"/>
    <property type="evidence" value="ECO:0007669"/>
    <property type="project" value="UniProtKB-SubCell"/>
</dbReference>
<dbReference type="InterPro" id="IPR020846">
    <property type="entry name" value="MFS_dom"/>
</dbReference>
<keyword evidence="6 8" id="KW-1133">Transmembrane helix</keyword>
<evidence type="ECO:0000256" key="2">
    <source>
        <dbReference type="ARBA" id="ARBA00022448"/>
    </source>
</evidence>
<feature type="transmembrane region" description="Helical" evidence="8">
    <location>
        <begin position="156"/>
        <end position="176"/>
    </location>
</feature>
<evidence type="ECO:0000256" key="4">
    <source>
        <dbReference type="ARBA" id="ARBA00022692"/>
    </source>
</evidence>
<feature type="transmembrane region" description="Helical" evidence="8">
    <location>
        <begin position="338"/>
        <end position="360"/>
    </location>
</feature>
<dbReference type="InterPro" id="IPR050171">
    <property type="entry name" value="MFS_Transporters"/>
</dbReference>
<dbReference type="Proteomes" id="UP000194457">
    <property type="component" value="Chromosome"/>
</dbReference>
<name>A0A240USY1_9GAMM</name>
<dbReference type="InterPro" id="IPR036259">
    <property type="entry name" value="MFS_trans_sf"/>
</dbReference>
<feature type="domain" description="Major facilitator superfamily (MFS) profile" evidence="9">
    <location>
        <begin position="1"/>
        <end position="498"/>
    </location>
</feature>
<dbReference type="InterPro" id="IPR005279">
    <property type="entry name" value="Dipep/tripep_permease"/>
</dbReference>
<gene>
    <name evidence="10" type="ORF">B9H00_06315</name>
</gene>
<feature type="transmembrane region" description="Helical" evidence="8">
    <location>
        <begin position="231"/>
        <end position="254"/>
    </location>
</feature>
<feature type="transmembrane region" description="Helical" evidence="8">
    <location>
        <begin position="372"/>
        <end position="394"/>
    </location>
</feature>
<feature type="transmembrane region" description="Helical" evidence="8">
    <location>
        <begin position="182"/>
        <end position="204"/>
    </location>
</feature>
<dbReference type="PROSITE" id="PS50850">
    <property type="entry name" value="MFS"/>
    <property type="match status" value="1"/>
</dbReference>
<evidence type="ECO:0000256" key="7">
    <source>
        <dbReference type="ARBA" id="ARBA00023136"/>
    </source>
</evidence>
<proteinExistence type="predicted"/>
<evidence type="ECO:0000313" key="10">
    <source>
        <dbReference type="EMBL" id="ART64617.1"/>
    </source>
</evidence>
<reference evidence="10 11" key="1">
    <citation type="submission" date="2017-05" db="EMBL/GenBank/DDBJ databases">
        <authorList>
            <person name="Song R."/>
            <person name="Chenine A.L."/>
            <person name="Ruprecht R.M."/>
        </authorList>
    </citation>
    <scope>NUCLEOTIDE SEQUENCE [LARGE SCALE GENOMIC DNA]</scope>
    <source>
        <strain evidence="10">SW32</strain>
    </source>
</reference>
<dbReference type="PANTHER" id="PTHR23517">
    <property type="entry name" value="RESISTANCE PROTEIN MDTM, PUTATIVE-RELATED-RELATED"/>
    <property type="match status" value="1"/>
</dbReference>